<comment type="caution">
    <text evidence="1">The sequence shown here is derived from an EMBL/GenBank/DDBJ whole genome shotgun (WGS) entry which is preliminary data.</text>
</comment>
<gene>
    <name evidence="1" type="ORF">IAB08_04885</name>
</gene>
<dbReference type="EMBL" id="JADIMZ010000074">
    <property type="protein sequence ID" value="MBO8432609.1"/>
    <property type="molecule type" value="Genomic_DNA"/>
</dbReference>
<evidence type="ECO:0000313" key="1">
    <source>
        <dbReference type="EMBL" id="MBO8432609.1"/>
    </source>
</evidence>
<protein>
    <submittedName>
        <fullName evidence="1">Uncharacterized protein</fullName>
    </submittedName>
</protein>
<evidence type="ECO:0000313" key="2">
    <source>
        <dbReference type="Proteomes" id="UP000823612"/>
    </source>
</evidence>
<dbReference type="Proteomes" id="UP000823612">
    <property type="component" value="Unassembled WGS sequence"/>
</dbReference>
<organism evidence="1 2">
    <name type="scientific">Candidatus Pullibacteroides excrementavium</name>
    <dbReference type="NCBI Taxonomy" id="2840905"/>
    <lineage>
        <taxon>Bacteria</taxon>
        <taxon>Pseudomonadati</taxon>
        <taxon>Bacteroidota</taxon>
        <taxon>Bacteroidia</taxon>
        <taxon>Bacteroidales</taxon>
        <taxon>Candidatus Pullibacteroides</taxon>
    </lineage>
</organism>
<dbReference type="AlphaFoldDB" id="A0A9D9DRL1"/>
<sequence>MEVVDIWIYLHGCYQVGSTENVLIRTELSMQVAIVLVESQGRMCRFKVWIY</sequence>
<proteinExistence type="predicted"/>
<reference evidence="1" key="2">
    <citation type="journal article" date="2021" name="PeerJ">
        <title>Extensive microbial diversity within the chicken gut microbiome revealed by metagenomics and culture.</title>
        <authorList>
            <person name="Gilroy R."/>
            <person name="Ravi A."/>
            <person name="Getino M."/>
            <person name="Pursley I."/>
            <person name="Horton D.L."/>
            <person name="Alikhan N.F."/>
            <person name="Baker D."/>
            <person name="Gharbi K."/>
            <person name="Hall N."/>
            <person name="Watson M."/>
            <person name="Adriaenssens E.M."/>
            <person name="Foster-Nyarko E."/>
            <person name="Jarju S."/>
            <person name="Secka A."/>
            <person name="Antonio M."/>
            <person name="Oren A."/>
            <person name="Chaudhuri R.R."/>
            <person name="La Ragione R."/>
            <person name="Hildebrand F."/>
            <person name="Pallen M.J."/>
        </authorList>
    </citation>
    <scope>NUCLEOTIDE SEQUENCE</scope>
    <source>
        <strain evidence="1">2889</strain>
    </source>
</reference>
<reference evidence="1" key="1">
    <citation type="submission" date="2020-10" db="EMBL/GenBank/DDBJ databases">
        <authorList>
            <person name="Gilroy R."/>
        </authorList>
    </citation>
    <scope>NUCLEOTIDE SEQUENCE</scope>
    <source>
        <strain evidence="1">2889</strain>
    </source>
</reference>
<accession>A0A9D9DRL1</accession>
<name>A0A9D9DRL1_9BACT</name>